<dbReference type="EMBL" id="VYZN01000014">
    <property type="protein sequence ID" value="KAE9539777.1"/>
    <property type="molecule type" value="Genomic_DNA"/>
</dbReference>
<dbReference type="OrthoDB" id="6617361at2759"/>
<protein>
    <submittedName>
        <fullName evidence="1">Uncharacterized protein</fullName>
    </submittedName>
</protein>
<evidence type="ECO:0000313" key="2">
    <source>
        <dbReference type="Proteomes" id="UP000475862"/>
    </source>
</evidence>
<proteinExistence type="predicted"/>
<accession>A0A6G0TWG6</accession>
<organism evidence="1 2">
    <name type="scientific">Aphis glycines</name>
    <name type="common">Soybean aphid</name>
    <dbReference type="NCBI Taxonomy" id="307491"/>
    <lineage>
        <taxon>Eukaryota</taxon>
        <taxon>Metazoa</taxon>
        <taxon>Ecdysozoa</taxon>
        <taxon>Arthropoda</taxon>
        <taxon>Hexapoda</taxon>
        <taxon>Insecta</taxon>
        <taxon>Pterygota</taxon>
        <taxon>Neoptera</taxon>
        <taxon>Paraneoptera</taxon>
        <taxon>Hemiptera</taxon>
        <taxon>Sternorrhyncha</taxon>
        <taxon>Aphidomorpha</taxon>
        <taxon>Aphidoidea</taxon>
        <taxon>Aphididae</taxon>
        <taxon>Aphidini</taxon>
        <taxon>Aphis</taxon>
        <taxon>Aphis</taxon>
    </lineage>
</organism>
<keyword evidence="2" id="KW-1185">Reference proteome</keyword>
<dbReference type="Proteomes" id="UP000475862">
    <property type="component" value="Unassembled WGS sequence"/>
</dbReference>
<gene>
    <name evidence="1" type="ORF">AGLY_005029</name>
</gene>
<evidence type="ECO:0000313" key="1">
    <source>
        <dbReference type="EMBL" id="KAE9539777.1"/>
    </source>
</evidence>
<name>A0A6G0TWG6_APHGL</name>
<reference evidence="1 2" key="1">
    <citation type="submission" date="2019-08" db="EMBL/GenBank/DDBJ databases">
        <title>The genome of the soybean aphid Biotype 1, its phylome, world population structure and adaptation to the North American continent.</title>
        <authorList>
            <person name="Giordano R."/>
            <person name="Donthu R.K."/>
            <person name="Hernandez A.G."/>
            <person name="Wright C.L."/>
            <person name="Zimin A.V."/>
        </authorList>
    </citation>
    <scope>NUCLEOTIDE SEQUENCE [LARGE SCALE GENOMIC DNA]</scope>
    <source>
        <tissue evidence="1">Whole aphids</tissue>
    </source>
</reference>
<dbReference type="AlphaFoldDB" id="A0A6G0TWG6"/>
<sequence>MHTYVRIKKYGGSRKILSVLHFKRYTIELQILLLLNKFQLLLFYCIAVHEVFGCRFNLGQAWFRKIQNIGYTSQFNSVDDVGKWLIHIFGLSFLNPEEVEDCFTDNFMADKPDNSAITEFCDYLIDNYITNTSIFPPKIWAKQSSDRIHTTNACESFHSDFNSNFYHQHPHIFKIIEILKLFQNKGLKCMTAQIFLDYSSVIRYLNIKIMQLIKTCECISAIEFENNDLALLSYFKKGMEDSKNYPKFCEKKLIKYSNSPHQKSLALKYNLCPIATKKKKREKERKDLLDVPIITCELNITNNKKFQNNKKY</sequence>
<comment type="caution">
    <text evidence="1">The sequence shown here is derived from an EMBL/GenBank/DDBJ whole genome shotgun (WGS) entry which is preliminary data.</text>
</comment>